<accession>A0ABU4J0L2</accession>
<dbReference type="Proteomes" id="UP001279860">
    <property type="component" value="Unassembled WGS sequence"/>
</dbReference>
<organism evidence="1 2">
    <name type="scientific">Vibrio rhizosphaerae</name>
    <dbReference type="NCBI Taxonomy" id="398736"/>
    <lineage>
        <taxon>Bacteria</taxon>
        <taxon>Pseudomonadati</taxon>
        <taxon>Pseudomonadota</taxon>
        <taxon>Gammaproteobacteria</taxon>
        <taxon>Vibrionales</taxon>
        <taxon>Vibrionaceae</taxon>
        <taxon>Vibrio</taxon>
    </lineage>
</organism>
<comment type="caution">
    <text evidence="1">The sequence shown here is derived from an EMBL/GenBank/DDBJ whole genome shotgun (WGS) entry which is preliminary data.</text>
</comment>
<evidence type="ECO:0000313" key="2">
    <source>
        <dbReference type="Proteomes" id="UP001279860"/>
    </source>
</evidence>
<dbReference type="EMBL" id="JAWRCP010000002">
    <property type="protein sequence ID" value="MDW6094054.1"/>
    <property type="molecule type" value="Genomic_DNA"/>
</dbReference>
<keyword evidence="2" id="KW-1185">Reference proteome</keyword>
<reference evidence="1 2" key="1">
    <citation type="submission" date="2023-11" db="EMBL/GenBank/DDBJ databases">
        <title>Plant-associative lifestyle of Vibrio porteresiae and its evolutionary dynamics.</title>
        <authorList>
            <person name="Rameshkumar N."/>
            <person name="Kirti K."/>
        </authorList>
    </citation>
    <scope>NUCLEOTIDE SEQUENCE [LARGE SCALE GENOMIC DNA]</scope>
    <source>
        <strain evidence="1 2">MSSRF7</strain>
    </source>
</reference>
<name>A0ABU4J0L2_9VIBR</name>
<proteinExistence type="predicted"/>
<gene>
    <name evidence="1" type="ORF">SBX64_16060</name>
</gene>
<sequence>MMNMVPVDDFIPMLRSMVSNAITLEMKSAIVQAAITFCRKSKVVIHTRTIDSVFAGETVRVVENSGINRRTPGSIKSAEIVSIKSGNDDLTPGSDYINDGLDSVKFKRDIGEVDFVAIVEPDLNAKFLPAILMSDWCNVLCHGAASILNSKSSGPEVQMTSFHEREFIDGIRRAYRWRVETLPELNPKVKSNRSREFF</sequence>
<dbReference type="RefSeq" id="WP_318585407.1">
    <property type="nucleotide sequence ID" value="NZ_JAWRCP010000002.1"/>
</dbReference>
<protein>
    <submittedName>
        <fullName evidence="1">Uncharacterized protein</fullName>
    </submittedName>
</protein>
<evidence type="ECO:0000313" key="1">
    <source>
        <dbReference type="EMBL" id="MDW6094054.1"/>
    </source>
</evidence>